<dbReference type="InterPro" id="IPR056589">
    <property type="entry name" value="WH_Egal-1"/>
</dbReference>
<organism evidence="2 3">
    <name type="scientific">Clavelina lepadiformis</name>
    <name type="common">Light-bulb sea squirt</name>
    <name type="synonym">Ascidia lepadiformis</name>
    <dbReference type="NCBI Taxonomy" id="159417"/>
    <lineage>
        <taxon>Eukaryota</taxon>
        <taxon>Metazoa</taxon>
        <taxon>Chordata</taxon>
        <taxon>Tunicata</taxon>
        <taxon>Ascidiacea</taxon>
        <taxon>Aplousobranchia</taxon>
        <taxon>Clavelinidae</taxon>
        <taxon>Clavelina</taxon>
    </lineage>
</organism>
<reference evidence="2 3" key="1">
    <citation type="submission" date="2024-02" db="EMBL/GenBank/DDBJ databases">
        <authorList>
            <person name="Daric V."/>
            <person name="Darras S."/>
        </authorList>
    </citation>
    <scope>NUCLEOTIDE SEQUENCE [LARGE SCALE GENOMIC DNA]</scope>
</reference>
<sequence length="655" mass="73036">MPSDAWGQFIVNVLKKNGATNAHSLLGICTTTTDPPNCPKDLKTATVDQLHNFLTSSSNLFTIKHEEVCLNQYETKLRELLKSFLGENDFVKFSEIHSEAFLKKCDKATTAYIKADKSWAQGVVNFIARNDDLFILLKENVYLLSLEQKVNADDYEAVMYFSKFLEKQSLTCTQLAGHWNQAPKEVKNVITSTNSLVFCEFLKRNSFVFDVDGQQVTLKKHPGEHAQDDAVSKTVSYFYEKINAKRGKGCDIKQLAGYLSQKSEGQAVIIGTIGGKASPEAIKEFLLKHMSVFQVGIDDNVSILKHPQREAYATNAANSVVTPIQTLSDFAATSNTSTSSTIVNVRQNLSSSTLNFTGTDDTRNTCVEMNQNPPSSSLNSNGFGDLKVTSNENSEAHKGVKETLRNLFGVMFLSSLERLLTTANIKDYTKIKTIAFDVGKAPLIKLASNDAKLKYSTYELSDQSKVDGALLKQILEHKDIVRFLTTLFGVRDSLHVIRLMKRDDDIVGMTLMLQSHAPSSISSFEEKQLRNLCFIIYDPAECMNDVIHSYLRSLAQIRSQRDHVFIVDRDGGICGYGHEPPPVIGNSRCIHTEVYASNRAALLEAYRHQPDYIVTNCLHPVDRQALQTMKDISAQGVQIITTMSKHNEHLLDSIA</sequence>
<accession>A0ABP0GV68</accession>
<feature type="domain" description="Egal-1 winged helix" evidence="1">
    <location>
        <begin position="155"/>
        <end position="220"/>
    </location>
</feature>
<keyword evidence="3" id="KW-1185">Reference proteome</keyword>
<evidence type="ECO:0000259" key="1">
    <source>
        <dbReference type="Pfam" id="PF23713"/>
    </source>
</evidence>
<feature type="domain" description="Egal-1 winged helix" evidence="1">
    <location>
        <begin position="233"/>
        <end position="304"/>
    </location>
</feature>
<comment type="caution">
    <text evidence="2">The sequence shown here is derived from an EMBL/GenBank/DDBJ whole genome shotgun (WGS) entry which is preliminary data.</text>
</comment>
<dbReference type="Pfam" id="PF23713">
    <property type="entry name" value="WHD_Egal"/>
    <property type="match status" value="2"/>
</dbReference>
<dbReference type="PANTHER" id="PTHR20953:SF3">
    <property type="entry name" value="P-LOOP CONTAINING NUCLEOSIDE TRIPHOSPHATE HYDROLASES SUPERFAMILY PROTEIN"/>
    <property type="match status" value="1"/>
</dbReference>
<gene>
    <name evidence="2" type="ORF">CVLEPA_LOCUS28879</name>
</gene>
<evidence type="ECO:0000313" key="3">
    <source>
        <dbReference type="Proteomes" id="UP001642483"/>
    </source>
</evidence>
<name>A0ABP0GV68_CLALP</name>
<proteinExistence type="predicted"/>
<evidence type="ECO:0000313" key="2">
    <source>
        <dbReference type="EMBL" id="CAK8695630.1"/>
    </source>
</evidence>
<protein>
    <recommendedName>
        <fullName evidence="1">Egal-1 winged helix domain-containing protein</fullName>
    </recommendedName>
</protein>
<dbReference type="EMBL" id="CAWYQH010000152">
    <property type="protein sequence ID" value="CAK8695630.1"/>
    <property type="molecule type" value="Genomic_DNA"/>
</dbReference>
<dbReference type="Proteomes" id="UP001642483">
    <property type="component" value="Unassembled WGS sequence"/>
</dbReference>
<dbReference type="PANTHER" id="PTHR20953">
    <property type="entry name" value="KINASE-RELATED"/>
    <property type="match status" value="1"/>
</dbReference>